<name>A0A521AWU8_SACCC</name>
<evidence type="ECO:0000313" key="2">
    <source>
        <dbReference type="Proteomes" id="UP000319040"/>
    </source>
</evidence>
<dbReference type="Proteomes" id="UP000319040">
    <property type="component" value="Unassembled WGS sequence"/>
</dbReference>
<dbReference type="SUPFAM" id="SSF48498">
    <property type="entry name" value="Tetracyclin repressor-like, C-terminal domain"/>
    <property type="match status" value="1"/>
</dbReference>
<protein>
    <recommendedName>
        <fullName evidence="3">Transcriptional regulator, TetR family</fullName>
    </recommendedName>
</protein>
<keyword evidence="2" id="KW-1185">Reference proteome</keyword>
<accession>A0A521AWU8</accession>
<evidence type="ECO:0000313" key="1">
    <source>
        <dbReference type="EMBL" id="SMO39191.1"/>
    </source>
</evidence>
<dbReference type="EMBL" id="FXTB01000001">
    <property type="protein sequence ID" value="SMO39191.1"/>
    <property type="molecule type" value="Genomic_DNA"/>
</dbReference>
<organism evidence="1 2">
    <name type="scientific">Saccharicrinis carchari</name>
    <dbReference type="NCBI Taxonomy" id="1168039"/>
    <lineage>
        <taxon>Bacteria</taxon>
        <taxon>Pseudomonadati</taxon>
        <taxon>Bacteroidota</taxon>
        <taxon>Bacteroidia</taxon>
        <taxon>Marinilabiliales</taxon>
        <taxon>Marinilabiliaceae</taxon>
        <taxon>Saccharicrinis</taxon>
    </lineage>
</organism>
<dbReference type="AlphaFoldDB" id="A0A521AWU8"/>
<dbReference type="Gene3D" id="1.10.357.10">
    <property type="entry name" value="Tetracycline Repressor, domain 2"/>
    <property type="match status" value="1"/>
</dbReference>
<sequence>MAKNESMMRIDNNTIIEKAREIVGRHGTKGLSVVRLARELDVGENDLLPFITKDDDVFLLLLLDLEANFIKLTRELSHENQSPDIELQLFFRRLYFIFEKNPHYRSIIFDDSLYRKNKNIAKTFMRIRDSVEYYLSKIIDEGKREKRFKTKQSTQLLVNSIILSFRSFVEDEHLINEMIRELQTLRVL</sequence>
<proteinExistence type="predicted"/>
<reference evidence="1 2" key="1">
    <citation type="submission" date="2017-05" db="EMBL/GenBank/DDBJ databases">
        <authorList>
            <person name="Varghese N."/>
            <person name="Submissions S."/>
        </authorList>
    </citation>
    <scope>NUCLEOTIDE SEQUENCE [LARGE SCALE GENOMIC DNA]</scope>
    <source>
        <strain evidence="1 2">DSM 27040</strain>
    </source>
</reference>
<gene>
    <name evidence="1" type="ORF">SAMN06265379_101475</name>
</gene>
<dbReference type="InterPro" id="IPR036271">
    <property type="entry name" value="Tet_transcr_reg_TetR-rel_C_sf"/>
</dbReference>
<evidence type="ECO:0008006" key="3">
    <source>
        <dbReference type="Google" id="ProtNLM"/>
    </source>
</evidence>